<feature type="non-terminal residue" evidence="7">
    <location>
        <position position="482"/>
    </location>
</feature>
<evidence type="ECO:0000256" key="1">
    <source>
        <dbReference type="ARBA" id="ARBA00012416"/>
    </source>
</evidence>
<feature type="domain" description="Exoribonuclease phosphorolytic" evidence="6">
    <location>
        <begin position="147"/>
        <end position="212"/>
    </location>
</feature>
<accession>A0A2H0BK12</accession>
<sequence length="482" mass="52820">MQKKEYSLDLAGEKLSATFSDLTDQTNGSVLVRLGQTLVLATVVMSAGQRDDIDYFPLTVEYEEKFYATGKILGSRFQKREGKPSDEAVLSGRIVDRTIRPLFDDYIRNEIQVVLTVLSIDAKNDPDTVAVIAASLALGTSNIPWNGPASAVRIGLASETDSDFSINPSYEKRQEAFLDLLVCGQEEKINMIESEAKEIAEAKLAEAFKQASITIEQIQTWQKEVIKEQAKTKLVIEKPSLNPEIKTLFDQEMRPQLEAVVFGGADTAKAAYEIRDAWVKKMKEQFPDTSSALLITLFESAVNDLVHQKGLEENKRADGRALTEVRSLYTQAGELSPIIHGSGIFYRGGTHVLTVLTLGGPNDSQIIEGMEIQEKKYFMHHYNFPRFSVGETGRMGGMNRRSIGHGALAEKSLRGVIPAREIFPYTIRLVSEVLASNGSSSMASVCASTLALMDGGVPITAPVAGIAMGLLLGEQGDYKILT</sequence>
<dbReference type="NCBIfam" id="NF008805">
    <property type="entry name" value="PRK11824.1"/>
    <property type="match status" value="1"/>
</dbReference>
<evidence type="ECO:0000256" key="3">
    <source>
        <dbReference type="ARBA" id="ARBA00022695"/>
    </source>
</evidence>
<dbReference type="EMBL" id="PCSX01000038">
    <property type="protein sequence ID" value="PIP58016.1"/>
    <property type="molecule type" value="Genomic_DNA"/>
</dbReference>
<dbReference type="InterPro" id="IPR020568">
    <property type="entry name" value="Ribosomal_Su5_D2-typ_SF"/>
</dbReference>
<dbReference type="EC" id="2.7.7.8" evidence="1"/>
<evidence type="ECO:0000256" key="4">
    <source>
        <dbReference type="ARBA" id="ARBA00022884"/>
    </source>
</evidence>
<keyword evidence="2 7" id="KW-0808">Transferase</keyword>
<dbReference type="GO" id="GO:0003723">
    <property type="term" value="F:RNA binding"/>
    <property type="evidence" value="ECO:0007669"/>
    <property type="project" value="UniProtKB-KW"/>
</dbReference>
<dbReference type="Pfam" id="PF01138">
    <property type="entry name" value="RNase_PH"/>
    <property type="match status" value="2"/>
</dbReference>
<evidence type="ECO:0000259" key="5">
    <source>
        <dbReference type="Pfam" id="PF01138"/>
    </source>
</evidence>
<dbReference type="SUPFAM" id="SSF46915">
    <property type="entry name" value="Polynucleotide phosphorylase/guanosine pentaphosphate synthase (PNPase/GPSI), domain 3"/>
    <property type="match status" value="1"/>
</dbReference>
<dbReference type="Gene3D" id="3.30.230.70">
    <property type="entry name" value="GHMP Kinase, N-terminal domain"/>
    <property type="match status" value="2"/>
</dbReference>
<keyword evidence="4" id="KW-0694">RNA-binding</keyword>
<dbReference type="Pfam" id="PF03725">
    <property type="entry name" value="RNase_PH_C"/>
    <property type="match status" value="1"/>
</dbReference>
<dbReference type="InterPro" id="IPR001247">
    <property type="entry name" value="ExoRNase_PH_dom1"/>
</dbReference>
<dbReference type="InterPro" id="IPR012162">
    <property type="entry name" value="PNPase"/>
</dbReference>
<dbReference type="GO" id="GO:0000175">
    <property type="term" value="F:3'-5'-RNA exonuclease activity"/>
    <property type="evidence" value="ECO:0007669"/>
    <property type="project" value="TreeGrafter"/>
</dbReference>
<dbReference type="PANTHER" id="PTHR11252">
    <property type="entry name" value="POLYRIBONUCLEOTIDE NUCLEOTIDYLTRANSFERASE"/>
    <property type="match status" value="1"/>
</dbReference>
<dbReference type="GO" id="GO:0006396">
    <property type="term" value="P:RNA processing"/>
    <property type="evidence" value="ECO:0007669"/>
    <property type="project" value="InterPro"/>
</dbReference>
<dbReference type="InterPro" id="IPR027408">
    <property type="entry name" value="PNPase/RNase_PH_dom_sf"/>
</dbReference>
<dbReference type="GO" id="GO:0004654">
    <property type="term" value="F:polyribonucleotide nucleotidyltransferase activity"/>
    <property type="evidence" value="ECO:0007669"/>
    <property type="project" value="UniProtKB-EC"/>
</dbReference>
<name>A0A2H0BK12_9BACT</name>
<dbReference type="Proteomes" id="UP000229334">
    <property type="component" value="Unassembled WGS sequence"/>
</dbReference>
<dbReference type="InterPro" id="IPR036456">
    <property type="entry name" value="PNPase_PH_RNA-bd_sf"/>
</dbReference>
<evidence type="ECO:0000256" key="2">
    <source>
        <dbReference type="ARBA" id="ARBA00022679"/>
    </source>
</evidence>
<evidence type="ECO:0000313" key="8">
    <source>
        <dbReference type="Proteomes" id="UP000229334"/>
    </source>
</evidence>
<protein>
    <recommendedName>
        <fullName evidence="1">polyribonucleotide nucleotidyltransferase</fullName>
        <ecNumber evidence="1">2.7.7.8</ecNumber>
    </recommendedName>
</protein>
<feature type="domain" description="Exoribonuclease phosphorolytic" evidence="5">
    <location>
        <begin position="324"/>
        <end position="458"/>
    </location>
</feature>
<comment type="caution">
    <text evidence="7">The sequence shown here is derived from an EMBL/GenBank/DDBJ whole genome shotgun (WGS) entry which is preliminary data.</text>
</comment>
<proteinExistence type="predicted"/>
<keyword evidence="3" id="KW-0548">Nucleotidyltransferase</keyword>
<organism evidence="7 8">
    <name type="scientific">Candidatus Vogelbacteria bacterium CG22_combo_CG10-13_8_21_14_all_37_9</name>
    <dbReference type="NCBI Taxonomy" id="1975046"/>
    <lineage>
        <taxon>Bacteria</taxon>
        <taxon>Candidatus Vogeliibacteriota</taxon>
    </lineage>
</organism>
<evidence type="ECO:0000313" key="7">
    <source>
        <dbReference type="EMBL" id="PIP58016.1"/>
    </source>
</evidence>
<dbReference type="FunFam" id="3.30.230.70:FF:000001">
    <property type="entry name" value="Polyribonucleotide nucleotidyltransferase"/>
    <property type="match status" value="1"/>
</dbReference>
<feature type="domain" description="Exoribonuclease phosphorolytic" evidence="5">
    <location>
        <begin position="20"/>
        <end position="144"/>
    </location>
</feature>
<dbReference type="SUPFAM" id="SSF54211">
    <property type="entry name" value="Ribosomal protein S5 domain 2-like"/>
    <property type="match status" value="2"/>
</dbReference>
<dbReference type="AlphaFoldDB" id="A0A2H0BK12"/>
<reference evidence="7 8" key="1">
    <citation type="submission" date="2017-09" db="EMBL/GenBank/DDBJ databases">
        <title>Depth-based differentiation of microbial function through sediment-hosted aquifers and enrichment of novel symbionts in the deep terrestrial subsurface.</title>
        <authorList>
            <person name="Probst A.J."/>
            <person name="Ladd B."/>
            <person name="Jarett J.K."/>
            <person name="Geller-Mcgrath D.E."/>
            <person name="Sieber C.M."/>
            <person name="Emerson J.B."/>
            <person name="Anantharaman K."/>
            <person name="Thomas B.C."/>
            <person name="Malmstrom R."/>
            <person name="Stieglmeier M."/>
            <person name="Klingl A."/>
            <person name="Woyke T."/>
            <person name="Ryan C.M."/>
            <person name="Banfield J.F."/>
        </authorList>
    </citation>
    <scope>NUCLEOTIDE SEQUENCE [LARGE SCALE GENOMIC DNA]</scope>
    <source>
        <strain evidence="7">CG22_combo_CG10-13_8_21_14_all_37_9</strain>
    </source>
</reference>
<evidence type="ECO:0000259" key="6">
    <source>
        <dbReference type="Pfam" id="PF03725"/>
    </source>
</evidence>
<dbReference type="GO" id="GO:0006402">
    <property type="term" value="P:mRNA catabolic process"/>
    <property type="evidence" value="ECO:0007669"/>
    <property type="project" value="InterPro"/>
</dbReference>
<gene>
    <name evidence="7" type="ORF">COX02_02590</name>
</gene>
<dbReference type="PANTHER" id="PTHR11252:SF0">
    <property type="entry name" value="POLYRIBONUCLEOTIDE NUCLEOTIDYLTRANSFERASE 1, MITOCHONDRIAL"/>
    <property type="match status" value="1"/>
</dbReference>
<dbReference type="InterPro" id="IPR036345">
    <property type="entry name" value="ExoRNase_PH_dom2_sf"/>
</dbReference>
<dbReference type="InterPro" id="IPR015847">
    <property type="entry name" value="ExoRNase_PH_dom2"/>
</dbReference>
<dbReference type="GO" id="GO:0005829">
    <property type="term" value="C:cytosol"/>
    <property type="evidence" value="ECO:0007669"/>
    <property type="project" value="TreeGrafter"/>
</dbReference>
<dbReference type="SUPFAM" id="SSF55666">
    <property type="entry name" value="Ribonuclease PH domain 2-like"/>
    <property type="match status" value="1"/>
</dbReference>